<dbReference type="Proteomes" id="UP000178930">
    <property type="component" value="Unassembled WGS sequence"/>
</dbReference>
<organism evidence="2 3">
    <name type="scientific">Candidatus Buchananbacteria bacterium RIFCSPHIGHO2_01_FULL_39_14</name>
    <dbReference type="NCBI Taxonomy" id="1797532"/>
    <lineage>
        <taxon>Bacteria</taxon>
        <taxon>Candidatus Buchananiibacteriota</taxon>
    </lineage>
</organism>
<comment type="caution">
    <text evidence="2">The sequence shown here is derived from an EMBL/GenBank/DDBJ whole genome shotgun (WGS) entry which is preliminary data.</text>
</comment>
<dbReference type="STRING" id="1797532.A2729_04200"/>
<dbReference type="InterPro" id="IPR002831">
    <property type="entry name" value="Tscrpt_reg_TrmB_N"/>
</dbReference>
<evidence type="ECO:0000259" key="1">
    <source>
        <dbReference type="Pfam" id="PF01978"/>
    </source>
</evidence>
<protein>
    <recommendedName>
        <fullName evidence="1">Transcription regulator TrmB N-terminal domain-containing protein</fullName>
    </recommendedName>
</protein>
<name>A0A1G1XWF8_9BACT</name>
<proteinExistence type="predicted"/>
<reference evidence="2 3" key="1">
    <citation type="journal article" date="2016" name="Nat. Commun.">
        <title>Thousands of microbial genomes shed light on interconnected biogeochemical processes in an aquifer system.</title>
        <authorList>
            <person name="Anantharaman K."/>
            <person name="Brown C.T."/>
            <person name="Hug L.A."/>
            <person name="Sharon I."/>
            <person name="Castelle C.J."/>
            <person name="Probst A.J."/>
            <person name="Thomas B.C."/>
            <person name="Singh A."/>
            <person name="Wilkins M.J."/>
            <person name="Karaoz U."/>
            <person name="Brodie E.L."/>
            <person name="Williams K.H."/>
            <person name="Hubbard S.S."/>
            <person name="Banfield J.F."/>
        </authorList>
    </citation>
    <scope>NUCLEOTIDE SEQUENCE [LARGE SCALE GENOMIC DNA]</scope>
</reference>
<sequence>MDLMKLQELGLTHNEALTYQALLGIGETKTGAIVKKTGMHRVLIYDALESLIKKGLASYVIKENIKYFQAADPHRLVDFVDEKREIAKSILPELDLLRQEAKSRQAVSIYEGIRGLTAAMNTMLHELSAKDYHYVFASGNMADTMGHYYTIFQEHKRKKRIRTKVIYDTAFRKRREVMMLTYGDIRFYPLSYFPTDTWIYKDKVLIVTYTAQPPIAVLIVNQETANSYKKLFEGYWKKAKK</sequence>
<feature type="domain" description="Transcription regulator TrmB N-terminal" evidence="1">
    <location>
        <begin position="6"/>
        <end position="73"/>
    </location>
</feature>
<gene>
    <name evidence="2" type="ORF">A2729_04200</name>
</gene>
<dbReference type="PANTHER" id="PTHR34293:SF1">
    <property type="entry name" value="HTH-TYPE TRANSCRIPTIONAL REGULATOR TRMBL2"/>
    <property type="match status" value="1"/>
</dbReference>
<dbReference type="PANTHER" id="PTHR34293">
    <property type="entry name" value="HTH-TYPE TRANSCRIPTIONAL REGULATOR TRMBL2"/>
    <property type="match status" value="1"/>
</dbReference>
<dbReference type="InterPro" id="IPR036388">
    <property type="entry name" value="WH-like_DNA-bd_sf"/>
</dbReference>
<dbReference type="Gene3D" id="1.10.10.10">
    <property type="entry name" value="Winged helix-like DNA-binding domain superfamily/Winged helix DNA-binding domain"/>
    <property type="match status" value="1"/>
</dbReference>
<dbReference type="Pfam" id="PF01978">
    <property type="entry name" value="TrmB"/>
    <property type="match status" value="1"/>
</dbReference>
<dbReference type="AlphaFoldDB" id="A0A1G1XWF8"/>
<accession>A0A1G1XWF8</accession>
<dbReference type="InterPro" id="IPR051797">
    <property type="entry name" value="TrmB-like"/>
</dbReference>
<dbReference type="EMBL" id="MHIB01000018">
    <property type="protein sequence ID" value="OGY44274.1"/>
    <property type="molecule type" value="Genomic_DNA"/>
</dbReference>
<evidence type="ECO:0000313" key="3">
    <source>
        <dbReference type="Proteomes" id="UP000178930"/>
    </source>
</evidence>
<evidence type="ECO:0000313" key="2">
    <source>
        <dbReference type="EMBL" id="OGY44274.1"/>
    </source>
</evidence>